<protein>
    <submittedName>
        <fullName evidence="1">Uncharacterized protein</fullName>
    </submittedName>
</protein>
<name>A0A552H652_MICVR</name>
<evidence type="ECO:0000313" key="1">
    <source>
        <dbReference type="EMBL" id="TRU66714.1"/>
    </source>
</evidence>
<dbReference type="EMBL" id="SFAZ01000336">
    <property type="protein sequence ID" value="TRU66714.1"/>
    <property type="molecule type" value="Genomic_DNA"/>
</dbReference>
<comment type="caution">
    <text evidence="1">The sequence shown here is derived from an EMBL/GenBank/DDBJ whole genome shotgun (WGS) entry which is preliminary data.</text>
</comment>
<organism evidence="1 2">
    <name type="scientific">Microcystis viridis Mv_BB_P_19951000_S68D</name>
    <dbReference type="NCBI Taxonomy" id="2486270"/>
    <lineage>
        <taxon>Bacteria</taxon>
        <taxon>Bacillati</taxon>
        <taxon>Cyanobacteriota</taxon>
        <taxon>Cyanophyceae</taxon>
        <taxon>Oscillatoriophycideae</taxon>
        <taxon>Chroococcales</taxon>
        <taxon>Microcystaceae</taxon>
        <taxon>Microcystis</taxon>
    </lineage>
</organism>
<sequence>MNSAKPPNGLHLTLKIKLPTFTPALLNAVCQPILLPSLDDRSGQTFSPHLIMDGWQWSRFLVLGYTSEPSVPRFNPRVVISEIGGGHRRYSHLYNRV</sequence>
<evidence type="ECO:0000313" key="2">
    <source>
        <dbReference type="Proteomes" id="UP000320674"/>
    </source>
</evidence>
<accession>A0A552H652</accession>
<gene>
    <name evidence="1" type="ORF">EWV77_24095</name>
</gene>
<proteinExistence type="predicted"/>
<dbReference type="AlphaFoldDB" id="A0A552H652"/>
<dbReference type="Proteomes" id="UP000320674">
    <property type="component" value="Unassembled WGS sequence"/>
</dbReference>
<reference evidence="1 2" key="1">
    <citation type="submission" date="2019-01" db="EMBL/GenBank/DDBJ databases">
        <title>Coherence of Microcystis species and biogeography revealed through population genomics.</title>
        <authorList>
            <person name="Perez-Carrascal O.M."/>
            <person name="Terrat Y."/>
            <person name="Giani A."/>
            <person name="Fortin N."/>
            <person name="Tromas N."/>
            <person name="Shapiro B.J."/>
        </authorList>
    </citation>
    <scope>NUCLEOTIDE SEQUENCE [LARGE SCALE GENOMIC DNA]</scope>
    <source>
        <strain evidence="1">Mv_BB_P_19951000_S68D</strain>
    </source>
</reference>